<accession>A0ABS7NKB4</accession>
<proteinExistence type="predicted"/>
<dbReference type="RefSeq" id="WP_222509210.1">
    <property type="nucleotide sequence ID" value="NZ_JAHVJA010000008.1"/>
</dbReference>
<organism evidence="1 2">
    <name type="scientific">Leisingera daeponensis</name>
    <dbReference type="NCBI Taxonomy" id="405746"/>
    <lineage>
        <taxon>Bacteria</taxon>
        <taxon>Pseudomonadati</taxon>
        <taxon>Pseudomonadota</taxon>
        <taxon>Alphaproteobacteria</taxon>
        <taxon>Rhodobacterales</taxon>
        <taxon>Roseobacteraceae</taxon>
        <taxon>Leisingera</taxon>
    </lineage>
</organism>
<sequence length="67" mass="7292">MATYTQADLANIKAAIAGGLKQAMINGEMVQYRDLNEMRRIQSMIEADLAPAHPSVPLIYATTSRGL</sequence>
<protein>
    <submittedName>
        <fullName evidence="1">Uncharacterized protein</fullName>
    </submittedName>
</protein>
<comment type="caution">
    <text evidence="1">The sequence shown here is derived from an EMBL/GenBank/DDBJ whole genome shotgun (WGS) entry which is preliminary data.</text>
</comment>
<dbReference type="EMBL" id="JAHVJA010000008">
    <property type="protein sequence ID" value="MBY6141129.1"/>
    <property type="molecule type" value="Genomic_DNA"/>
</dbReference>
<dbReference type="Proteomes" id="UP000766629">
    <property type="component" value="Unassembled WGS sequence"/>
</dbReference>
<gene>
    <name evidence="1" type="ORF">KUV26_16960</name>
</gene>
<evidence type="ECO:0000313" key="2">
    <source>
        <dbReference type="Proteomes" id="UP000766629"/>
    </source>
</evidence>
<evidence type="ECO:0000313" key="1">
    <source>
        <dbReference type="EMBL" id="MBY6141129.1"/>
    </source>
</evidence>
<reference evidence="1 2" key="1">
    <citation type="submission" date="2021-06" db="EMBL/GenBank/DDBJ databases">
        <title>50 bacteria genomes isolated from Dapeng, Shenzhen, China.</title>
        <authorList>
            <person name="Zheng W."/>
            <person name="Yu S."/>
            <person name="Huang Y."/>
        </authorList>
    </citation>
    <scope>NUCLEOTIDE SEQUENCE [LARGE SCALE GENOMIC DNA]</scope>
    <source>
        <strain evidence="1 2">DP1N14-2</strain>
    </source>
</reference>
<name>A0ABS7NKB4_9RHOB</name>
<dbReference type="NCBIfam" id="NF047331">
    <property type="entry name" value="phage_HTJ"/>
    <property type="match status" value="1"/>
</dbReference>
<keyword evidence="2" id="KW-1185">Reference proteome</keyword>